<sequence length="39" mass="4501">MELTEQNDNSKITDERSEQSSRSTDPRNFSGQKIGGYFF</sequence>
<evidence type="ECO:0000313" key="2">
    <source>
        <dbReference type="EMBL" id="EMJ80845.1"/>
    </source>
</evidence>
<dbReference type="Proteomes" id="UP000011873">
    <property type="component" value="Unassembled WGS sequence"/>
</dbReference>
<accession>M6C3N6</accession>
<reference evidence="2 3" key="1">
    <citation type="submission" date="2013-01" db="EMBL/GenBank/DDBJ databases">
        <authorList>
            <person name="Harkins D.M."/>
            <person name="Durkin A.S."/>
            <person name="Brinkac L.M."/>
            <person name="Haft D.H."/>
            <person name="Selengut J.D."/>
            <person name="Sanka R."/>
            <person name="DePew J."/>
            <person name="Purushe J."/>
            <person name="Galloway R.L."/>
            <person name="Vinetz J.M."/>
            <person name="Sutton G.G."/>
            <person name="Nierman W.C."/>
            <person name="Fouts D.E."/>
        </authorList>
    </citation>
    <scope>NUCLEOTIDE SEQUENCE [LARGE SCALE GENOMIC DNA]</scope>
    <source>
        <strain evidence="2 3">Sponselee CDC</strain>
    </source>
</reference>
<gene>
    <name evidence="2" type="ORF">LEP1GSC016_1526</name>
</gene>
<feature type="compositionally biased region" description="Polar residues" evidence="1">
    <location>
        <begin position="1"/>
        <end position="10"/>
    </location>
</feature>
<dbReference type="EMBL" id="ANMU01000099">
    <property type="protein sequence ID" value="EMJ80845.1"/>
    <property type="molecule type" value="Genomic_DNA"/>
</dbReference>
<evidence type="ECO:0000256" key="1">
    <source>
        <dbReference type="SAM" id="MobiDB-lite"/>
    </source>
</evidence>
<feature type="region of interest" description="Disordered" evidence="1">
    <location>
        <begin position="1"/>
        <end position="39"/>
    </location>
</feature>
<proteinExistence type="predicted"/>
<feature type="compositionally biased region" description="Polar residues" evidence="1">
    <location>
        <begin position="20"/>
        <end position="31"/>
    </location>
</feature>
<dbReference type="AlphaFoldDB" id="M6C3N6"/>
<evidence type="ECO:0000313" key="3">
    <source>
        <dbReference type="Proteomes" id="UP000011873"/>
    </source>
</evidence>
<dbReference type="PATRIC" id="fig|1218567.3.peg.2509"/>
<name>M6C3N6_LEPBO</name>
<organism evidence="2 3">
    <name type="scientific">Leptospira borgpetersenii serovar Hardjo-bovis str. Sponselee</name>
    <dbReference type="NCBI Taxonomy" id="1303729"/>
    <lineage>
        <taxon>Bacteria</taxon>
        <taxon>Pseudomonadati</taxon>
        <taxon>Spirochaetota</taxon>
        <taxon>Spirochaetia</taxon>
        <taxon>Leptospirales</taxon>
        <taxon>Leptospiraceae</taxon>
        <taxon>Leptospira</taxon>
    </lineage>
</organism>
<protein>
    <submittedName>
        <fullName evidence="2">Uncharacterized protein</fullName>
    </submittedName>
</protein>
<comment type="caution">
    <text evidence="2">The sequence shown here is derived from an EMBL/GenBank/DDBJ whole genome shotgun (WGS) entry which is preliminary data.</text>
</comment>